<reference evidence="11" key="1">
    <citation type="journal article" date="2019" name="Int. J. Syst. Evol. Microbiol.">
        <title>The Global Catalogue of Microorganisms (GCM) 10K type strain sequencing project: providing services to taxonomists for standard genome sequencing and annotation.</title>
        <authorList>
            <consortium name="The Broad Institute Genomics Platform"/>
            <consortium name="The Broad Institute Genome Sequencing Center for Infectious Disease"/>
            <person name="Wu L."/>
            <person name="Ma J."/>
        </authorList>
    </citation>
    <scope>NUCLEOTIDE SEQUENCE [LARGE SCALE GENOMIC DNA]</scope>
    <source>
        <strain evidence="11">SYNS20</strain>
    </source>
</reference>
<dbReference type="InterPro" id="IPR043504">
    <property type="entry name" value="Peptidase_S1_PA_chymotrypsin"/>
</dbReference>
<dbReference type="Pfam" id="PF05345">
    <property type="entry name" value="He_PIG"/>
    <property type="match status" value="2"/>
</dbReference>
<keyword evidence="3 8" id="KW-0732">Signal</keyword>
<evidence type="ECO:0000256" key="6">
    <source>
        <dbReference type="ARBA" id="ARBA00023145"/>
    </source>
</evidence>
<keyword evidence="11" id="KW-1185">Reference proteome</keyword>
<accession>A0ABW2JFU7</accession>
<evidence type="ECO:0000256" key="4">
    <source>
        <dbReference type="ARBA" id="ARBA00022801"/>
    </source>
</evidence>
<proteinExistence type="inferred from homology"/>
<evidence type="ECO:0000313" key="11">
    <source>
        <dbReference type="Proteomes" id="UP001596523"/>
    </source>
</evidence>
<dbReference type="CDD" id="cd21112">
    <property type="entry name" value="alphaLP-like"/>
    <property type="match status" value="1"/>
</dbReference>
<dbReference type="PROSITE" id="PS51318">
    <property type="entry name" value="TAT"/>
    <property type="match status" value="1"/>
</dbReference>
<keyword evidence="5" id="KW-0720">Serine protease</keyword>
<dbReference type="Gene3D" id="2.40.10.10">
    <property type="entry name" value="Trypsin-like serine proteases"/>
    <property type="match status" value="2"/>
</dbReference>
<dbReference type="InterPro" id="IPR013783">
    <property type="entry name" value="Ig-like_fold"/>
</dbReference>
<evidence type="ECO:0000256" key="3">
    <source>
        <dbReference type="ARBA" id="ARBA00022729"/>
    </source>
</evidence>
<comment type="caution">
    <text evidence="10">The sequence shown here is derived from an EMBL/GenBank/DDBJ whole genome shotgun (WGS) entry which is preliminary data.</text>
</comment>
<dbReference type="InterPro" id="IPR001316">
    <property type="entry name" value="Pept_S1A_streptogrisin"/>
</dbReference>
<keyword evidence="7" id="KW-1015">Disulfide bond</keyword>
<dbReference type="InterPro" id="IPR035070">
    <property type="entry name" value="Streptogrisin_prodomain"/>
</dbReference>
<dbReference type="InterPro" id="IPR004236">
    <property type="entry name" value="Pept_S1_alpha_lytic"/>
</dbReference>
<protein>
    <submittedName>
        <fullName evidence="10">Ig domain-containing protein</fullName>
    </submittedName>
</protein>
<keyword evidence="6" id="KW-0865">Zymogen</keyword>
<dbReference type="PRINTS" id="PR00861">
    <property type="entry name" value="ALYTICPTASE"/>
</dbReference>
<gene>
    <name evidence="10" type="ORF">ACFQVC_10590</name>
</gene>
<dbReference type="Pfam" id="PF02983">
    <property type="entry name" value="Pro_Al_protease"/>
    <property type="match status" value="1"/>
</dbReference>
<dbReference type="EMBL" id="JBHTCF010000003">
    <property type="protein sequence ID" value="MFC7304662.1"/>
    <property type="molecule type" value="Genomic_DNA"/>
</dbReference>
<dbReference type="Gene3D" id="3.30.300.50">
    <property type="match status" value="2"/>
</dbReference>
<keyword evidence="2" id="KW-0645">Protease</keyword>
<organism evidence="10 11">
    <name type="scientific">Streptomyces monticola</name>
    <dbReference type="NCBI Taxonomy" id="2666263"/>
    <lineage>
        <taxon>Bacteria</taxon>
        <taxon>Bacillati</taxon>
        <taxon>Actinomycetota</taxon>
        <taxon>Actinomycetes</taxon>
        <taxon>Kitasatosporales</taxon>
        <taxon>Streptomycetaceae</taxon>
        <taxon>Streptomyces</taxon>
    </lineage>
</organism>
<feature type="signal peptide" evidence="8">
    <location>
        <begin position="1"/>
        <end position="45"/>
    </location>
</feature>
<keyword evidence="4" id="KW-0378">Hydrolase</keyword>
<dbReference type="InterPro" id="IPR015919">
    <property type="entry name" value="Cadherin-like_sf"/>
</dbReference>
<dbReference type="InterPro" id="IPR006311">
    <property type="entry name" value="TAT_signal"/>
</dbReference>
<evidence type="ECO:0000256" key="5">
    <source>
        <dbReference type="ARBA" id="ARBA00022825"/>
    </source>
</evidence>
<dbReference type="SUPFAM" id="SSF49313">
    <property type="entry name" value="Cadherin-like"/>
    <property type="match status" value="2"/>
</dbReference>
<evidence type="ECO:0000313" key="10">
    <source>
        <dbReference type="EMBL" id="MFC7304662.1"/>
    </source>
</evidence>
<sequence length="592" mass="60027">MTDRPQATRRRRIRTRRRVRRALTWGAAATAALLTLGALQQAAQAGPAPDPDPDPALLRAVQRDLGLSAAQARARLADEAAATETATELRGALGDRLAGLWFDADDGRLAAAVTDAAGARRARAAGATPHRVAHSASDLDATARAVTRLAGKGMPGVASWGVDVRRNRVEVSVDPAARTARTAAFLKDLRVFGDRVHIAERADPPRQQQGDVVGGDKWVPGSESPCSIGFSVTRSGGGKAFVTAGHCTNDANQVAYGKDGTRLGTSNKGGTGSYNNREGDFGIVEVDQAGWNLSGTVEGYESADVTVTGSADGTVGMSVCRSGQTSHYRCGTITKVDQTVDYGNVVIDGLSYTDACSAGGDSGGSYVTASGGKAVGVHSGGGSATCGSSGDTFTIFQPVNEALGKFSATLTTGAPQPGAVTVTAVSDQHTAIGQRAELKNSAEGGTAPYTWSATGLPAGLSIDKSTGTVVGSTSTAGTSKVTLTATDSAGKSGSTTFTWTVGDTGGGALSLQNPGSQTVYIGKPVALSLTASGGTGSRTFSATGLPAGLSLDKATGRISGTPTTWGTKNSRITVTDGTGKSASTDVTWFVFS</sequence>
<dbReference type="SUPFAM" id="SSF50494">
    <property type="entry name" value="Trypsin-like serine proteases"/>
    <property type="match status" value="1"/>
</dbReference>
<dbReference type="RefSeq" id="WP_381829272.1">
    <property type="nucleotide sequence ID" value="NZ_JBHTCF010000003.1"/>
</dbReference>
<evidence type="ECO:0000256" key="8">
    <source>
        <dbReference type="SAM" id="SignalP"/>
    </source>
</evidence>
<evidence type="ECO:0000259" key="9">
    <source>
        <dbReference type="Pfam" id="PF02983"/>
    </source>
</evidence>
<evidence type="ECO:0000256" key="1">
    <source>
        <dbReference type="ARBA" id="ARBA00007664"/>
    </source>
</evidence>
<feature type="chain" id="PRO_5046557754" evidence="8">
    <location>
        <begin position="46"/>
        <end position="592"/>
    </location>
</feature>
<feature type="domain" description="Peptidase S1A alpha-lytic prodomain" evidence="9">
    <location>
        <begin position="134"/>
        <end position="187"/>
    </location>
</feature>
<dbReference type="Proteomes" id="UP001596523">
    <property type="component" value="Unassembled WGS sequence"/>
</dbReference>
<dbReference type="Gene3D" id="2.60.40.10">
    <property type="entry name" value="Immunoglobulins"/>
    <property type="match status" value="2"/>
</dbReference>
<evidence type="ECO:0000256" key="2">
    <source>
        <dbReference type="ARBA" id="ARBA00022670"/>
    </source>
</evidence>
<name>A0ABW2JFU7_9ACTN</name>
<dbReference type="InterPro" id="IPR009003">
    <property type="entry name" value="Peptidase_S1_PA"/>
</dbReference>
<comment type="similarity">
    <text evidence="1">Belongs to the peptidase S1 family.</text>
</comment>
<evidence type="ECO:0000256" key="7">
    <source>
        <dbReference type="ARBA" id="ARBA00023157"/>
    </source>
</evidence>